<feature type="non-terminal residue" evidence="1">
    <location>
        <position position="1"/>
    </location>
</feature>
<dbReference type="Pfam" id="PF04404">
    <property type="entry name" value="ERF"/>
    <property type="match status" value="1"/>
</dbReference>
<proteinExistence type="predicted"/>
<dbReference type="InterPro" id="IPR007499">
    <property type="entry name" value="ERF_bacteria_virus"/>
</dbReference>
<comment type="caution">
    <text evidence="1">The sequence shown here is derived from an EMBL/GenBank/DDBJ whole genome shotgun (WGS) entry which is preliminary data.</text>
</comment>
<dbReference type="EMBL" id="RGET01000048">
    <property type="protein sequence ID" value="NBN88097.1"/>
    <property type="molecule type" value="Genomic_DNA"/>
</dbReference>
<name>A0A964XS42_9PROT</name>
<evidence type="ECO:0000313" key="2">
    <source>
        <dbReference type="Proteomes" id="UP000713222"/>
    </source>
</evidence>
<gene>
    <name evidence="1" type="ORF">EBV32_03285</name>
</gene>
<reference evidence="1" key="1">
    <citation type="submission" date="2018-10" db="EMBL/GenBank/DDBJ databases">
        <title>Iterative Subtractive Binning of Freshwater Chronoseries Metagenomes Recovers Nearly Complete Genomes from over Four Hundred Novel Species.</title>
        <authorList>
            <person name="Rodriguez-R L.M."/>
            <person name="Tsementzi D."/>
            <person name="Luo C."/>
            <person name="Konstantinidis K.T."/>
        </authorList>
    </citation>
    <scope>NUCLEOTIDE SEQUENCE</scope>
    <source>
        <strain evidence="1">WB7_6_001</strain>
    </source>
</reference>
<accession>A0A964XS42</accession>
<sequence>GTTYLCTTVFHVESGECLDSMVEIPQVALKGMNDYQSFGSGVTYFRRYALSSALVLVTDKDTDASGEQVKDEQPKQKKAKIDNARFNKAIEAIKNGEYQIEQLIEKFDLDASQLSIVTQL</sequence>
<organism evidence="1 2">
    <name type="scientific">Candidatus Fonsibacter lacus</name>
    <dbReference type="NCBI Taxonomy" id="2576439"/>
    <lineage>
        <taxon>Bacteria</taxon>
        <taxon>Pseudomonadati</taxon>
        <taxon>Pseudomonadota</taxon>
        <taxon>Alphaproteobacteria</taxon>
        <taxon>Candidatus Pelagibacterales</taxon>
        <taxon>Candidatus Pelagibacterales incertae sedis</taxon>
        <taxon>Candidatus Fonsibacter</taxon>
    </lineage>
</organism>
<dbReference type="AlphaFoldDB" id="A0A964XS42"/>
<dbReference type="Proteomes" id="UP000713222">
    <property type="component" value="Unassembled WGS sequence"/>
</dbReference>
<protein>
    <submittedName>
        <fullName evidence="1">Uncharacterized protein</fullName>
    </submittedName>
</protein>
<evidence type="ECO:0000313" key="1">
    <source>
        <dbReference type="EMBL" id="NBN88097.1"/>
    </source>
</evidence>